<evidence type="ECO:0000256" key="1">
    <source>
        <dbReference type="ARBA" id="ARBA00029457"/>
    </source>
</evidence>
<keyword evidence="3" id="KW-1185">Reference proteome</keyword>
<accession>A0A7M7HI08</accession>
<sequence>MPISAEELVRLLAILAEEENMKVTVKETLKGGAIAGAGAVIGGMCGGPMGLAVGGAVGGAFGAWMTKGKFKSIPEILFSFNQDERDSLYNHFRATFEGMEAQDFDKLSRLVTESTTVRGMAMDSLRGFFNEQMKMQVAD</sequence>
<dbReference type="RefSeq" id="XP_011670547.2">
    <property type="nucleotide sequence ID" value="XM_011672245.2"/>
</dbReference>
<dbReference type="PANTHER" id="PTHR31493">
    <property type="entry name" value="NAZO FAMILY MEMBER"/>
    <property type="match status" value="1"/>
</dbReference>
<dbReference type="PANTHER" id="PTHR31493:SF1">
    <property type="entry name" value="PROTEIN C19ORF12"/>
    <property type="match status" value="1"/>
</dbReference>
<reference evidence="3" key="1">
    <citation type="submission" date="2015-02" db="EMBL/GenBank/DDBJ databases">
        <title>Genome sequencing for Strongylocentrotus purpuratus.</title>
        <authorList>
            <person name="Murali S."/>
            <person name="Liu Y."/>
            <person name="Vee V."/>
            <person name="English A."/>
            <person name="Wang M."/>
            <person name="Skinner E."/>
            <person name="Han Y."/>
            <person name="Muzny D.M."/>
            <person name="Worley K.C."/>
            <person name="Gibbs R.A."/>
        </authorList>
    </citation>
    <scope>NUCLEOTIDE SEQUENCE</scope>
</reference>
<dbReference type="EnsemblMetazoa" id="XM_011672245">
    <property type="protein sequence ID" value="XP_011670547"/>
    <property type="gene ID" value="LOC577156"/>
</dbReference>
<reference evidence="2" key="2">
    <citation type="submission" date="2021-01" db="UniProtKB">
        <authorList>
            <consortium name="EnsemblMetazoa"/>
        </authorList>
    </citation>
    <scope>IDENTIFICATION</scope>
</reference>
<dbReference type="OMA" id="VGTLKWT"/>
<dbReference type="Proteomes" id="UP000007110">
    <property type="component" value="Unassembled WGS sequence"/>
</dbReference>
<proteinExistence type="inferred from homology"/>
<organism evidence="2 3">
    <name type="scientific">Strongylocentrotus purpuratus</name>
    <name type="common">Purple sea urchin</name>
    <dbReference type="NCBI Taxonomy" id="7668"/>
    <lineage>
        <taxon>Eukaryota</taxon>
        <taxon>Metazoa</taxon>
        <taxon>Echinodermata</taxon>
        <taxon>Eleutherozoa</taxon>
        <taxon>Echinozoa</taxon>
        <taxon>Echinoidea</taxon>
        <taxon>Euechinoidea</taxon>
        <taxon>Echinacea</taxon>
        <taxon>Camarodonta</taxon>
        <taxon>Echinidea</taxon>
        <taxon>Strongylocentrotidae</taxon>
        <taxon>Strongylocentrotus</taxon>
    </lineage>
</organism>
<dbReference type="Pfam" id="PF20721">
    <property type="entry name" value="C19orf12"/>
    <property type="match status" value="1"/>
</dbReference>
<evidence type="ECO:0000313" key="2">
    <source>
        <dbReference type="EnsemblMetazoa" id="XP_011670547"/>
    </source>
</evidence>
<dbReference type="InterPro" id="IPR033369">
    <property type="entry name" value="C19orf12"/>
</dbReference>
<comment type="similarity">
    <text evidence="1">Belongs to the C19orf12 family.</text>
</comment>
<evidence type="ECO:0000313" key="3">
    <source>
        <dbReference type="Proteomes" id="UP000007110"/>
    </source>
</evidence>
<protein>
    <submittedName>
        <fullName evidence="2">Uncharacterized protein</fullName>
    </submittedName>
</protein>
<name>A0A7M7HI08_STRPU</name>
<dbReference type="GeneID" id="577156"/>
<dbReference type="AlphaFoldDB" id="A0A7M7HI08"/>